<evidence type="ECO:0000313" key="7">
    <source>
        <dbReference type="EMBL" id="KDR34202.1"/>
    </source>
</evidence>
<dbReference type="RefSeq" id="WP_008347009.1">
    <property type="nucleotide sequence ID" value="NZ_CADFFU010000008.1"/>
</dbReference>
<feature type="domain" description="FAD/NAD(P)-binding" evidence="6">
    <location>
        <begin position="16"/>
        <end position="354"/>
    </location>
</feature>
<dbReference type="InterPro" id="IPR051169">
    <property type="entry name" value="NADH-Q_oxidoreductase"/>
</dbReference>
<evidence type="ECO:0000256" key="5">
    <source>
        <dbReference type="ARBA" id="ARBA00023002"/>
    </source>
</evidence>
<evidence type="ECO:0000313" key="8">
    <source>
        <dbReference type="Proteomes" id="UP000027451"/>
    </source>
</evidence>
<dbReference type="PRINTS" id="PR00411">
    <property type="entry name" value="PNDRDTASEI"/>
</dbReference>
<evidence type="ECO:0000256" key="2">
    <source>
        <dbReference type="ARBA" id="ARBA00005272"/>
    </source>
</evidence>
<dbReference type="EMBL" id="JFHD01000001">
    <property type="protein sequence ID" value="KDR34202.1"/>
    <property type="molecule type" value="Genomic_DNA"/>
</dbReference>
<keyword evidence="3" id="KW-0285">Flavoprotein</keyword>
<keyword evidence="4" id="KW-0274">FAD</keyword>
<sequence>MMLNPYAQRQVDSPHRIVIVGGGAAGLELATRLGNSVGKRRRAEVILIDRFPTHFWKPLLHEVASGQIDASSHQIDYAAHAKWNHFRFEQGALANIDRGRREIVIDETTDIDGRPLLPKRTLAFDSLVLALGSVTNFFSIPGAAQHALTLETVEQAETFRRRLLSSLLRSSHARQATPGAARTPVSVTVIGGGATGVELAAALRGSAEMLREYHLASIDPASDIRIRLLEGAPRVLPALPERISTRAQDVLAKLGVEVRLGCRVRSVDEHAVSTADGETLTSDITIWAAGVEGAPVLRTLEGLPLNRLGQVIVDATLQVEPGSGIYAMGDCAACAAAKGDALVPPRAQAAFQQAVYLADALARRLDERAVPLFAYRDQGTLVSFGRAGAAGALMSELLRRPLFIDGWFAASCYRHLYRRHIMGLTGVKRALMYAASQWLRERVRPTVKLN</sequence>
<dbReference type="SUPFAM" id="SSF51905">
    <property type="entry name" value="FAD/NAD(P)-binding domain"/>
    <property type="match status" value="1"/>
</dbReference>
<dbReference type="Gene3D" id="3.50.50.100">
    <property type="match status" value="1"/>
</dbReference>
<keyword evidence="8" id="KW-1185">Reference proteome</keyword>
<gene>
    <name evidence="7" type="ORF">BG60_03375</name>
</gene>
<protein>
    <submittedName>
        <fullName evidence="7">Pyridine nucleotide-disulfide oxidoreductase</fullName>
    </submittedName>
</protein>
<comment type="similarity">
    <text evidence="2">Belongs to the NADH dehydrogenase family.</text>
</comment>
<evidence type="ECO:0000256" key="1">
    <source>
        <dbReference type="ARBA" id="ARBA00001974"/>
    </source>
</evidence>
<evidence type="ECO:0000256" key="4">
    <source>
        <dbReference type="ARBA" id="ARBA00022827"/>
    </source>
</evidence>
<dbReference type="GO" id="GO:0019646">
    <property type="term" value="P:aerobic electron transport chain"/>
    <property type="evidence" value="ECO:0007669"/>
    <property type="project" value="TreeGrafter"/>
</dbReference>
<dbReference type="PRINTS" id="PR00368">
    <property type="entry name" value="FADPNR"/>
</dbReference>
<dbReference type="InterPro" id="IPR023753">
    <property type="entry name" value="FAD/NAD-binding_dom"/>
</dbReference>
<reference evidence="7 8" key="1">
    <citation type="submission" date="2014-03" db="EMBL/GenBank/DDBJ databases">
        <title>Draft Genome Sequences of Four Burkholderia Strains.</title>
        <authorList>
            <person name="Liu X.Y."/>
            <person name="Li C.X."/>
            <person name="Xu J.H."/>
        </authorList>
    </citation>
    <scope>NUCLEOTIDE SEQUENCE [LARGE SCALE GENOMIC DNA]</scope>
    <source>
        <strain evidence="7 8">OP-1</strain>
    </source>
</reference>
<name>A0A656QX86_9BURK</name>
<evidence type="ECO:0000259" key="6">
    <source>
        <dbReference type="Pfam" id="PF07992"/>
    </source>
</evidence>
<dbReference type="Proteomes" id="UP000027451">
    <property type="component" value="Unassembled WGS sequence"/>
</dbReference>
<dbReference type="GO" id="GO:0003955">
    <property type="term" value="F:NAD(P)H dehydrogenase (quinone) activity"/>
    <property type="evidence" value="ECO:0007669"/>
    <property type="project" value="TreeGrafter"/>
</dbReference>
<dbReference type="InterPro" id="IPR036188">
    <property type="entry name" value="FAD/NAD-bd_sf"/>
</dbReference>
<evidence type="ECO:0000256" key="3">
    <source>
        <dbReference type="ARBA" id="ARBA00022630"/>
    </source>
</evidence>
<accession>A0A656QX86</accession>
<comment type="caution">
    <text evidence="7">The sequence shown here is derived from an EMBL/GenBank/DDBJ whole genome shotgun (WGS) entry which is preliminary data.</text>
</comment>
<organism evidence="7 8">
    <name type="scientific">Caballeronia zhejiangensis</name>
    <dbReference type="NCBI Taxonomy" id="871203"/>
    <lineage>
        <taxon>Bacteria</taxon>
        <taxon>Pseudomonadati</taxon>
        <taxon>Pseudomonadota</taxon>
        <taxon>Betaproteobacteria</taxon>
        <taxon>Burkholderiales</taxon>
        <taxon>Burkholderiaceae</taxon>
        <taxon>Caballeronia</taxon>
    </lineage>
</organism>
<dbReference type="PANTHER" id="PTHR42913">
    <property type="entry name" value="APOPTOSIS-INDUCING FACTOR 1"/>
    <property type="match status" value="1"/>
</dbReference>
<dbReference type="Pfam" id="PF07992">
    <property type="entry name" value="Pyr_redox_2"/>
    <property type="match status" value="1"/>
</dbReference>
<proteinExistence type="inferred from homology"/>
<dbReference type="PANTHER" id="PTHR42913:SF3">
    <property type="entry name" value="64 KDA MITOCHONDRIAL NADH DEHYDROGENASE (EUROFUNG)"/>
    <property type="match status" value="1"/>
</dbReference>
<comment type="cofactor">
    <cofactor evidence="1">
        <name>FAD</name>
        <dbReference type="ChEBI" id="CHEBI:57692"/>
    </cofactor>
</comment>
<keyword evidence="5" id="KW-0560">Oxidoreductase</keyword>
<dbReference type="AlphaFoldDB" id="A0A656QX86"/>